<dbReference type="EMBL" id="CATOUU010000526">
    <property type="protein sequence ID" value="CAI9932777.1"/>
    <property type="molecule type" value="Genomic_DNA"/>
</dbReference>
<dbReference type="GO" id="GO:0007018">
    <property type="term" value="P:microtubule-based movement"/>
    <property type="evidence" value="ECO:0007669"/>
    <property type="project" value="InterPro"/>
</dbReference>
<dbReference type="Proteomes" id="UP001642409">
    <property type="component" value="Unassembled WGS sequence"/>
</dbReference>
<dbReference type="PROSITE" id="PS00411">
    <property type="entry name" value="KINESIN_MOTOR_1"/>
    <property type="match status" value="1"/>
</dbReference>
<comment type="caution">
    <text evidence="8">The sequence shown here is derived from an EMBL/GenBank/DDBJ whole genome shotgun (WGS) entry which is preliminary data.</text>
</comment>
<accession>A0AA86PBK4</accession>
<comment type="similarity">
    <text evidence="3 4">Belongs to the TRAFAC class myosin-kinesin ATPase superfamily. Kinesin family.</text>
</comment>
<evidence type="ECO:0000256" key="4">
    <source>
        <dbReference type="RuleBase" id="RU000394"/>
    </source>
</evidence>
<keyword evidence="10" id="KW-1185">Reference proteome</keyword>
<dbReference type="InterPro" id="IPR001752">
    <property type="entry name" value="Kinesin_motor_dom"/>
</dbReference>
<feature type="coiled-coil region" evidence="5">
    <location>
        <begin position="82"/>
        <end position="109"/>
    </location>
</feature>
<keyword evidence="1 3" id="KW-0547">Nucleotide-binding</keyword>
<sequence>MQFVKNHLTPTVKRLNDDPKVAKSPQNKKTLTKVNNSNKQQNLESKFKSKMNELYLQDQDQLCAASLDIVQQNEDRKTMKAMESMKNQLTSYSQEREIMLDEIKKLKEQLNAQPTSEYAKKSLILEKSIEMLRKADLEKSEQLQAKEQNLQELQKQMQAFNESQGFINDLKNQQIEAQKNQAELKNQIQDQIRQINELQKVINEKEYQHTQFIQSQQQQDFNYQQQIQQLQSQINELNNLLSQKSSQISEDFELIKKLEYQIQDLKGKIRVCVRVRPTQRDKIQFQFPDSFNYRKQMNYQTQNQRGVDGRDANKEVQTEFDRVFNTKENQNDIFDEFSPLVGQIFDGYKTLIFAYGQSGSGKTYTQYGNPEAPGVMPRALEYIFSKVEAIQNQVEIWVQFFEIYNDKVFDLLADQTCENLKQSAVERKPFEAPSCKVQIIGETVKLQGLNQVRIHNIEEAMDLVDVSQQRRKTSATVLNDTSSRSHAIFQIHVEQIIKGQTLKGSLTIVDLAGSEQIQNANVDEKRKEESIFINKSLSCLSNVFINIKSGGHVNYRDSTLTKVLQEYFQGNNKVVMVVCLNEDAGCYQETLNSMNFAQRVRGVSINRK</sequence>
<keyword evidence="3 4" id="KW-0505">Motor protein</keyword>
<dbReference type="InterPro" id="IPR036961">
    <property type="entry name" value="Kinesin_motor_dom_sf"/>
</dbReference>
<proteinExistence type="inferred from homology"/>
<feature type="domain" description="Kinesin motor" evidence="7">
    <location>
        <begin position="268"/>
        <end position="603"/>
    </location>
</feature>
<reference evidence="9 10" key="2">
    <citation type="submission" date="2024-07" db="EMBL/GenBank/DDBJ databases">
        <authorList>
            <person name="Akdeniz Z."/>
        </authorList>
    </citation>
    <scope>NUCLEOTIDE SEQUENCE [LARGE SCALE GENOMIC DNA]</scope>
</reference>
<dbReference type="PANTHER" id="PTHR47972">
    <property type="entry name" value="KINESIN-LIKE PROTEIN KLP-3"/>
    <property type="match status" value="1"/>
</dbReference>
<organism evidence="8">
    <name type="scientific">Hexamita inflata</name>
    <dbReference type="NCBI Taxonomy" id="28002"/>
    <lineage>
        <taxon>Eukaryota</taxon>
        <taxon>Metamonada</taxon>
        <taxon>Diplomonadida</taxon>
        <taxon>Hexamitidae</taxon>
        <taxon>Hexamitinae</taxon>
        <taxon>Hexamita</taxon>
    </lineage>
</organism>
<evidence type="ECO:0000256" key="6">
    <source>
        <dbReference type="SAM" id="MobiDB-lite"/>
    </source>
</evidence>
<dbReference type="GO" id="GO:0003777">
    <property type="term" value="F:microtubule motor activity"/>
    <property type="evidence" value="ECO:0007669"/>
    <property type="project" value="InterPro"/>
</dbReference>
<name>A0AA86PBK4_9EUKA</name>
<feature type="region of interest" description="Disordered" evidence="6">
    <location>
        <begin position="1"/>
        <end position="29"/>
    </location>
</feature>
<evidence type="ECO:0000313" key="8">
    <source>
        <dbReference type="EMBL" id="CAI9932777.1"/>
    </source>
</evidence>
<dbReference type="SUPFAM" id="SSF52540">
    <property type="entry name" value="P-loop containing nucleoside triphosphate hydrolases"/>
    <property type="match status" value="1"/>
</dbReference>
<keyword evidence="5" id="KW-0175">Coiled coil</keyword>
<keyword evidence="4" id="KW-0493">Microtubule</keyword>
<dbReference type="EMBL" id="CAXDID020000196">
    <property type="protein sequence ID" value="CAL6053308.1"/>
    <property type="molecule type" value="Genomic_DNA"/>
</dbReference>
<dbReference type="InterPro" id="IPR027417">
    <property type="entry name" value="P-loop_NTPase"/>
</dbReference>
<feature type="coiled-coil region" evidence="5">
    <location>
        <begin position="136"/>
        <end position="247"/>
    </location>
</feature>
<evidence type="ECO:0000256" key="5">
    <source>
        <dbReference type="SAM" id="Coils"/>
    </source>
</evidence>
<dbReference type="GO" id="GO:0005874">
    <property type="term" value="C:microtubule"/>
    <property type="evidence" value="ECO:0007669"/>
    <property type="project" value="UniProtKB-KW"/>
</dbReference>
<dbReference type="AlphaFoldDB" id="A0AA86PBK4"/>
<evidence type="ECO:0000256" key="1">
    <source>
        <dbReference type="ARBA" id="ARBA00022741"/>
    </source>
</evidence>
<evidence type="ECO:0000256" key="2">
    <source>
        <dbReference type="ARBA" id="ARBA00022840"/>
    </source>
</evidence>
<dbReference type="InterPro" id="IPR027640">
    <property type="entry name" value="Kinesin-like_fam"/>
</dbReference>
<keyword evidence="2 3" id="KW-0067">ATP-binding</keyword>
<reference evidence="8" key="1">
    <citation type="submission" date="2023-06" db="EMBL/GenBank/DDBJ databases">
        <authorList>
            <person name="Kurt Z."/>
        </authorList>
    </citation>
    <scope>NUCLEOTIDE SEQUENCE</scope>
</reference>
<dbReference type="Gene3D" id="3.40.850.10">
    <property type="entry name" value="Kinesin motor domain"/>
    <property type="match status" value="1"/>
</dbReference>
<dbReference type="Pfam" id="PF00225">
    <property type="entry name" value="Kinesin"/>
    <property type="match status" value="1"/>
</dbReference>
<dbReference type="PROSITE" id="PS50067">
    <property type="entry name" value="KINESIN_MOTOR_2"/>
    <property type="match status" value="1"/>
</dbReference>
<dbReference type="InterPro" id="IPR019821">
    <property type="entry name" value="Kinesin_motor_CS"/>
</dbReference>
<gene>
    <name evidence="8" type="ORF">HINF_LOCUS20422</name>
    <name evidence="9" type="ORF">HINF_LOCUS45271</name>
</gene>
<evidence type="ECO:0000313" key="10">
    <source>
        <dbReference type="Proteomes" id="UP001642409"/>
    </source>
</evidence>
<dbReference type="GO" id="GO:0008017">
    <property type="term" value="F:microtubule binding"/>
    <property type="evidence" value="ECO:0007669"/>
    <property type="project" value="InterPro"/>
</dbReference>
<feature type="binding site" evidence="3">
    <location>
        <begin position="356"/>
        <end position="363"/>
    </location>
    <ligand>
        <name>ATP</name>
        <dbReference type="ChEBI" id="CHEBI:30616"/>
    </ligand>
</feature>
<protein>
    <recommendedName>
        <fullName evidence="4">Kinesin-like protein</fullName>
    </recommendedName>
</protein>
<dbReference type="GO" id="GO:0005524">
    <property type="term" value="F:ATP binding"/>
    <property type="evidence" value="ECO:0007669"/>
    <property type="project" value="UniProtKB-UniRule"/>
</dbReference>
<evidence type="ECO:0000256" key="3">
    <source>
        <dbReference type="PROSITE-ProRule" id="PRU00283"/>
    </source>
</evidence>
<dbReference type="SMART" id="SM00129">
    <property type="entry name" value="KISc"/>
    <property type="match status" value="1"/>
</dbReference>
<dbReference type="PRINTS" id="PR00380">
    <property type="entry name" value="KINESINHEAVY"/>
</dbReference>
<evidence type="ECO:0000313" key="9">
    <source>
        <dbReference type="EMBL" id="CAL6053308.1"/>
    </source>
</evidence>
<evidence type="ECO:0000259" key="7">
    <source>
        <dbReference type="PROSITE" id="PS50067"/>
    </source>
</evidence>